<evidence type="ECO:0000256" key="1">
    <source>
        <dbReference type="SAM" id="Phobius"/>
    </source>
</evidence>
<evidence type="ECO:0000313" key="3">
    <source>
        <dbReference type="Proteomes" id="UP001050975"/>
    </source>
</evidence>
<protein>
    <submittedName>
        <fullName evidence="2">Uncharacterized protein</fullName>
    </submittedName>
</protein>
<gene>
    <name evidence="2" type="ORF">MiSe_65100</name>
</gene>
<dbReference type="AlphaFoldDB" id="A0AAV3XLM9"/>
<comment type="caution">
    <text evidence="2">The sequence shown here is derived from an EMBL/GenBank/DDBJ whole genome shotgun (WGS) entry which is preliminary data.</text>
</comment>
<organism evidence="2 3">
    <name type="scientific">Microseira wollei NIES-4236</name>
    <dbReference type="NCBI Taxonomy" id="2530354"/>
    <lineage>
        <taxon>Bacteria</taxon>
        <taxon>Bacillati</taxon>
        <taxon>Cyanobacteriota</taxon>
        <taxon>Cyanophyceae</taxon>
        <taxon>Oscillatoriophycideae</taxon>
        <taxon>Aerosakkonematales</taxon>
        <taxon>Aerosakkonemataceae</taxon>
        <taxon>Microseira</taxon>
    </lineage>
</organism>
<name>A0AAV3XLM9_9CYAN</name>
<accession>A0AAV3XLM9</accession>
<dbReference type="Proteomes" id="UP001050975">
    <property type="component" value="Unassembled WGS sequence"/>
</dbReference>
<keyword evidence="1" id="KW-0472">Membrane</keyword>
<keyword evidence="3" id="KW-1185">Reference proteome</keyword>
<dbReference type="EMBL" id="BLAY01000131">
    <property type="protein sequence ID" value="GET41696.1"/>
    <property type="molecule type" value="Genomic_DNA"/>
</dbReference>
<keyword evidence="1" id="KW-1133">Transmembrane helix</keyword>
<keyword evidence="1" id="KW-0812">Transmembrane</keyword>
<feature type="transmembrane region" description="Helical" evidence="1">
    <location>
        <begin position="6"/>
        <end position="27"/>
    </location>
</feature>
<reference evidence="2" key="1">
    <citation type="submission" date="2019-10" db="EMBL/GenBank/DDBJ databases">
        <title>Draft genome sequece of Microseira wollei NIES-4236.</title>
        <authorList>
            <person name="Yamaguchi H."/>
            <person name="Suzuki S."/>
            <person name="Kawachi M."/>
        </authorList>
    </citation>
    <scope>NUCLEOTIDE SEQUENCE</scope>
    <source>
        <strain evidence="2">NIES-4236</strain>
    </source>
</reference>
<evidence type="ECO:0000313" key="2">
    <source>
        <dbReference type="EMBL" id="GET41696.1"/>
    </source>
</evidence>
<feature type="transmembrane region" description="Helical" evidence="1">
    <location>
        <begin position="39"/>
        <end position="57"/>
    </location>
</feature>
<sequence>MLLAALFLLLFLEIRFLVEIGLVLILFACWELSIERSNVFLALQVMGFMLLFISLILN</sequence>
<proteinExistence type="predicted"/>